<dbReference type="Pfam" id="PF01904">
    <property type="entry name" value="DUF72"/>
    <property type="match status" value="1"/>
</dbReference>
<dbReference type="Proteomes" id="UP000254060">
    <property type="component" value="Unassembled WGS sequence"/>
</dbReference>
<dbReference type="AlphaFoldDB" id="A0A377FS17"/>
<dbReference type="Gene3D" id="3.20.20.410">
    <property type="entry name" value="Protein of unknown function UPF0759"/>
    <property type="match status" value="1"/>
</dbReference>
<proteinExistence type="predicted"/>
<dbReference type="STRING" id="1397694.GCA_000702585_01485"/>
<dbReference type="InterPro" id="IPR036520">
    <property type="entry name" value="UPF0759_sf"/>
</dbReference>
<evidence type="ECO:0000313" key="2">
    <source>
        <dbReference type="Proteomes" id="UP000254060"/>
    </source>
</evidence>
<dbReference type="SUPFAM" id="SSF117396">
    <property type="entry name" value="TM1631-like"/>
    <property type="match status" value="1"/>
</dbReference>
<organism evidence="1 2">
    <name type="scientific">Exiguobacterium aurantiacum</name>
    <dbReference type="NCBI Taxonomy" id="33987"/>
    <lineage>
        <taxon>Bacteria</taxon>
        <taxon>Bacillati</taxon>
        <taxon>Bacillota</taxon>
        <taxon>Bacilli</taxon>
        <taxon>Bacillales</taxon>
        <taxon>Bacillales Family XII. Incertae Sedis</taxon>
        <taxon>Exiguobacterium</taxon>
    </lineage>
</organism>
<gene>
    <name evidence="1" type="ORF">NCTC13163_00972</name>
</gene>
<dbReference type="EMBL" id="UGGP01000001">
    <property type="protein sequence ID" value="STO07621.1"/>
    <property type="molecule type" value="Genomic_DNA"/>
</dbReference>
<sequence length="281" mass="32503">MIYVGVTGWGDHDLLYTTPEERKHKLATYAGHFPTVEIDSSFYAIQPVKNYEKWNDETPSTFQFVVKVSREMSGHDREPKLPLAELFERYKTSVEPLKQAGKLRAVLVQLPPWFDVSKPHLDYLRTIRSELKDYDIAIEFRNPTWFSEAFRDRTLAFLTEQRFINTICDEPQTKESSIPFIPVVTHPSVAVVRLHGRNTAGWLRKPGMTSQEWRHVRCLYRYSEQELQELATALRQVDADADDVYVYFNNNSAGDAVPNAKRLIEILGAEYELAPSQISLF</sequence>
<dbReference type="InterPro" id="IPR002763">
    <property type="entry name" value="DUF72"/>
</dbReference>
<protein>
    <submittedName>
        <fullName evidence="1">Protein of uncharacterized function DUF72</fullName>
    </submittedName>
</protein>
<name>A0A377FS17_9BACL</name>
<dbReference type="OrthoDB" id="9780310at2"/>
<dbReference type="PANTHER" id="PTHR30348:SF13">
    <property type="entry name" value="UPF0759 PROTEIN YUNF"/>
    <property type="match status" value="1"/>
</dbReference>
<reference evidence="1 2" key="1">
    <citation type="submission" date="2018-06" db="EMBL/GenBank/DDBJ databases">
        <authorList>
            <consortium name="Pathogen Informatics"/>
            <person name="Doyle S."/>
        </authorList>
    </citation>
    <scope>NUCLEOTIDE SEQUENCE [LARGE SCALE GENOMIC DNA]</scope>
    <source>
        <strain evidence="1 2">NCTC13163</strain>
    </source>
</reference>
<evidence type="ECO:0000313" key="1">
    <source>
        <dbReference type="EMBL" id="STO07621.1"/>
    </source>
</evidence>
<accession>A0A377FS17</accession>
<dbReference type="RefSeq" id="WP_029334639.1">
    <property type="nucleotide sequence ID" value="NZ_UGGP01000001.1"/>
</dbReference>
<dbReference type="PANTHER" id="PTHR30348">
    <property type="entry name" value="UNCHARACTERIZED PROTEIN YECE"/>
    <property type="match status" value="1"/>
</dbReference>